<dbReference type="RefSeq" id="WP_068549288.1">
    <property type="nucleotide sequence ID" value="NZ_AP013035.1"/>
</dbReference>
<evidence type="ECO:0000313" key="3">
    <source>
        <dbReference type="EMBL" id="BAT71368.1"/>
    </source>
</evidence>
<dbReference type="SUPFAM" id="SSF48452">
    <property type="entry name" value="TPR-like"/>
    <property type="match status" value="1"/>
</dbReference>
<reference evidence="4" key="1">
    <citation type="journal article" date="2018" name="Science">
        <title>A primordial and reversible TCA cycle in a facultatively chemolithoautotrophic thermophile.</title>
        <authorList>
            <person name="Nunoura T."/>
            <person name="Chikaraishi Y."/>
            <person name="Izaki R."/>
            <person name="Suwa T."/>
            <person name="Sato T."/>
            <person name="Harada T."/>
            <person name="Mori K."/>
            <person name="Kato Y."/>
            <person name="Miyazaki M."/>
            <person name="Shimamura S."/>
            <person name="Yanagawa K."/>
            <person name="Shuto A."/>
            <person name="Ohkouchi N."/>
            <person name="Fujita N."/>
            <person name="Takaki Y."/>
            <person name="Atomi H."/>
            <person name="Takai K."/>
        </authorList>
    </citation>
    <scope>NUCLEOTIDE SEQUENCE [LARGE SCALE GENOMIC DNA]</scope>
    <source>
        <strain evidence="4">DSM 17441 / JCM 13301 / NBRC 103674 / ABI70S6</strain>
    </source>
</reference>
<dbReference type="InterPro" id="IPR011990">
    <property type="entry name" value="TPR-like_helical_dom_sf"/>
</dbReference>
<name>A0A0S3QSP4_THET7</name>
<dbReference type="AlphaFoldDB" id="A0A0S3QSP4"/>
<dbReference type="KEGG" id="ttk:TST_0562"/>
<dbReference type="InterPro" id="IPR019734">
    <property type="entry name" value="TPR_rpt"/>
</dbReference>
<gene>
    <name evidence="3" type="ORF">TST_0562</name>
</gene>
<dbReference type="Gene3D" id="3.60.60.10">
    <property type="entry name" value="Penicillin V Acylase, Chain A"/>
    <property type="match status" value="1"/>
</dbReference>
<dbReference type="Proteomes" id="UP000063234">
    <property type="component" value="Chromosome"/>
</dbReference>
<evidence type="ECO:0000313" key="4">
    <source>
        <dbReference type="Proteomes" id="UP000063234"/>
    </source>
</evidence>
<evidence type="ECO:0000256" key="1">
    <source>
        <dbReference type="PROSITE-ProRule" id="PRU00339"/>
    </source>
</evidence>
<dbReference type="InterPro" id="IPR047803">
    <property type="entry name" value="DCD1A/B-like"/>
</dbReference>
<sequence>MKIILVSGSWEEMGKSFAKAISPNAHDSINYLIKSPYRVSTHILQANNIATTLLAKLLDMLLHLKTTKLRDEDKKFLTGMAKELGLKPSSLLKGLAGPDFYNYLLSFSDNLLRRSIPHIPLGCSSIVAHSDATSSGSLYHCRNLDYIGGKYWEKGHCLLIMKPNDGTASINLTTDGIYAPGITSVNEEGIGLSLHLNFTRNRRFPNVPVTTLASKIISQAKSISDAIDILRKEKPMSGWTFIVSDAKRKEAVAIELSAERLGIVPPENNLLWYTNMYLSPNLQETEYAPSYVWVQNNNARYNRLKTLLLKNHGKLNSKSLIKIMGDSFDLLVNQEVALGDTVSNAANVSSAVMSWDEDEIWVSDSTVPPNRGRFLKFRISELFTGKAETLEETEGNMLKAQKEEAFRQFVLACFEWEEKADPQIAHNFVSKAINKDPEEPLYRLVRGWFLAKMKKFHEAIDEFKFVASSNKVSPLRKAQALLWLARMYDLTGERSEAITYYRESIKTCPAYDIQKLAWNGIKKPYKASKFKLTDILPFVVDAIEA</sequence>
<organism evidence="3 4">
    <name type="scientific">Thermosulfidibacter takaii (strain DSM 17441 / JCM 13301 / NBRC 103674 / ABI70S6)</name>
    <dbReference type="NCBI Taxonomy" id="1298851"/>
    <lineage>
        <taxon>Bacteria</taxon>
        <taxon>Pseudomonadati</taxon>
        <taxon>Thermosulfidibacterota</taxon>
        <taxon>Thermosulfidibacteria</taxon>
        <taxon>Thermosulfidibacterales</taxon>
        <taxon>Thermosulfidibacteraceae</taxon>
    </lineage>
</organism>
<dbReference type="NCBIfam" id="NF040521">
    <property type="entry name" value="C45_proenzyme"/>
    <property type="match status" value="1"/>
</dbReference>
<dbReference type="PANTHER" id="PTHR35190:SF2">
    <property type="entry name" value="PROTEIN DCD1B"/>
    <property type="match status" value="1"/>
</dbReference>
<protein>
    <recommendedName>
        <fullName evidence="2">Peptidase C45 hydrolase domain-containing protein</fullName>
    </recommendedName>
</protein>
<dbReference type="PANTHER" id="PTHR35190">
    <property type="entry name" value="PROTEIN DCD1B"/>
    <property type="match status" value="1"/>
</dbReference>
<dbReference type="STRING" id="1298851.TST_0562"/>
<dbReference type="PROSITE" id="PS50005">
    <property type="entry name" value="TPR"/>
    <property type="match status" value="1"/>
</dbReference>
<dbReference type="Gene3D" id="1.25.40.10">
    <property type="entry name" value="Tetratricopeptide repeat domain"/>
    <property type="match status" value="1"/>
</dbReference>
<dbReference type="Pfam" id="PF03417">
    <property type="entry name" value="AAT"/>
    <property type="match status" value="1"/>
</dbReference>
<dbReference type="InterPro" id="IPR005079">
    <property type="entry name" value="Peptidase_C45_hydrolase"/>
</dbReference>
<dbReference type="InterPro" id="IPR047794">
    <property type="entry name" value="C45_proenzyme-like"/>
</dbReference>
<proteinExistence type="predicted"/>
<accession>A0A0S3QSP4</accession>
<dbReference type="OrthoDB" id="312907at2"/>
<dbReference type="EMBL" id="AP013035">
    <property type="protein sequence ID" value="BAT71368.1"/>
    <property type="molecule type" value="Genomic_DNA"/>
</dbReference>
<feature type="domain" description="Peptidase C45 hydrolase" evidence="2">
    <location>
        <begin position="137"/>
        <end position="330"/>
    </location>
</feature>
<feature type="repeat" description="TPR" evidence="1">
    <location>
        <begin position="478"/>
        <end position="511"/>
    </location>
</feature>
<evidence type="ECO:0000259" key="2">
    <source>
        <dbReference type="Pfam" id="PF03417"/>
    </source>
</evidence>
<keyword evidence="4" id="KW-1185">Reference proteome</keyword>
<keyword evidence="1" id="KW-0802">TPR repeat</keyword>